<dbReference type="OrthoDB" id="270022at2157"/>
<protein>
    <submittedName>
        <fullName evidence="1">Predicted metal-dependent hydrolase</fullName>
    </submittedName>
</protein>
<gene>
    <name evidence="1" type="ORF">SAMN04488556_1932</name>
</gene>
<dbReference type="Proteomes" id="UP000199199">
    <property type="component" value="Unassembled WGS sequence"/>
</dbReference>
<dbReference type="EMBL" id="FOZS01000002">
    <property type="protein sequence ID" value="SFS66161.1"/>
    <property type="molecule type" value="Genomic_DNA"/>
</dbReference>
<dbReference type="InterPro" id="IPR005500">
    <property type="entry name" value="DUF309"/>
</dbReference>
<dbReference type="InterPro" id="IPR023203">
    <property type="entry name" value="TTHA0068_sf"/>
</dbReference>
<sequence length="204" mass="22608">MRDVLRAGMAVYNAGEVHAAHDVWESRWLDLESGTDDERLLHGLIQFTAAVYHARNGNWEGTIGLATSANSYLAELPEPYRGVSLEPVRTFLEALAADPELVERRSPIELVFEESVPKLDSLDPAGLAAAAPVLAAEWGYDEATLEQAGTYALSDLEAGRDDSRFVSLLYDFVREDETRGIVYRRLSGHVERRAARESDVEGLF</sequence>
<dbReference type="GO" id="GO:0016787">
    <property type="term" value="F:hydrolase activity"/>
    <property type="evidence" value="ECO:0007669"/>
    <property type="project" value="UniProtKB-KW"/>
</dbReference>
<reference evidence="2" key="1">
    <citation type="submission" date="2016-10" db="EMBL/GenBank/DDBJ databases">
        <authorList>
            <person name="Varghese N."/>
            <person name="Submissions S."/>
        </authorList>
    </citation>
    <scope>NUCLEOTIDE SEQUENCE [LARGE SCALE GENOMIC DNA]</scope>
    <source>
        <strain evidence="2">DSM 22427</strain>
    </source>
</reference>
<accession>A0A1I6RN46</accession>
<keyword evidence="1" id="KW-0378">Hydrolase</keyword>
<keyword evidence="2" id="KW-1185">Reference proteome</keyword>
<dbReference type="RefSeq" id="WP_092904066.1">
    <property type="nucleotide sequence ID" value="NZ_FOZS01000002.1"/>
</dbReference>
<organism evidence="1 2">
    <name type="scientific">Halostagnicola kamekurae</name>
    <dbReference type="NCBI Taxonomy" id="619731"/>
    <lineage>
        <taxon>Archaea</taxon>
        <taxon>Methanobacteriati</taxon>
        <taxon>Methanobacteriota</taxon>
        <taxon>Stenosarchaea group</taxon>
        <taxon>Halobacteria</taxon>
        <taxon>Halobacteriales</taxon>
        <taxon>Natrialbaceae</taxon>
        <taxon>Halostagnicola</taxon>
    </lineage>
</organism>
<name>A0A1I6RN46_9EURY</name>
<dbReference type="SUPFAM" id="SSF140663">
    <property type="entry name" value="TTHA0068-like"/>
    <property type="match status" value="1"/>
</dbReference>
<evidence type="ECO:0000313" key="1">
    <source>
        <dbReference type="EMBL" id="SFS66161.1"/>
    </source>
</evidence>
<dbReference type="AlphaFoldDB" id="A0A1I6RN46"/>
<proteinExistence type="predicted"/>
<evidence type="ECO:0000313" key="2">
    <source>
        <dbReference type="Proteomes" id="UP000199199"/>
    </source>
</evidence>
<dbReference type="PANTHER" id="PTHR34796:SF1">
    <property type="entry name" value="EXPRESSED PROTEIN"/>
    <property type="match status" value="1"/>
</dbReference>
<dbReference type="Pfam" id="PF03745">
    <property type="entry name" value="DUF309"/>
    <property type="match status" value="1"/>
</dbReference>
<dbReference type="Gene3D" id="1.10.3450.10">
    <property type="entry name" value="TTHA0068-like"/>
    <property type="match status" value="1"/>
</dbReference>
<dbReference type="PANTHER" id="PTHR34796">
    <property type="entry name" value="EXPRESSED PROTEIN"/>
    <property type="match status" value="1"/>
</dbReference>